<dbReference type="AlphaFoldDB" id="A0A6C0IBC6"/>
<protein>
    <submittedName>
        <fullName evidence="1">Uncharacterized protein</fullName>
    </submittedName>
</protein>
<reference evidence="1" key="1">
    <citation type="journal article" date="2020" name="Nature">
        <title>Giant virus diversity and host interactions through global metagenomics.</title>
        <authorList>
            <person name="Schulz F."/>
            <person name="Roux S."/>
            <person name="Paez-Espino D."/>
            <person name="Jungbluth S."/>
            <person name="Walsh D.A."/>
            <person name="Denef V.J."/>
            <person name="McMahon K.D."/>
            <person name="Konstantinidis K.T."/>
            <person name="Eloe-Fadrosh E.A."/>
            <person name="Kyrpides N.C."/>
            <person name="Woyke T."/>
        </authorList>
    </citation>
    <scope>NUCLEOTIDE SEQUENCE</scope>
    <source>
        <strain evidence="1">GVMAG-M-3300023184-62</strain>
    </source>
</reference>
<organism evidence="1">
    <name type="scientific">viral metagenome</name>
    <dbReference type="NCBI Taxonomy" id="1070528"/>
    <lineage>
        <taxon>unclassified sequences</taxon>
        <taxon>metagenomes</taxon>
        <taxon>organismal metagenomes</taxon>
    </lineage>
</organism>
<dbReference type="EMBL" id="MN740152">
    <property type="protein sequence ID" value="QHT90039.1"/>
    <property type="molecule type" value="Genomic_DNA"/>
</dbReference>
<accession>A0A6C0IBC6</accession>
<proteinExistence type="predicted"/>
<sequence length="110" mass="12548">MESADFYETLYKRMVFYGFSDIWFANTYAVGTVLYRPDFNERWHVGVWTGPDMDMFCLKQCTTNEEAERWLSPGSNSIEEAFEKAVEDLNTKNAAAYKSSSTASPLSLVA</sequence>
<evidence type="ECO:0000313" key="1">
    <source>
        <dbReference type="EMBL" id="QHT90039.1"/>
    </source>
</evidence>
<name>A0A6C0IBC6_9ZZZZ</name>